<dbReference type="Pfam" id="PF00440">
    <property type="entry name" value="TetR_N"/>
    <property type="match status" value="1"/>
</dbReference>
<dbReference type="PANTHER" id="PTHR43479">
    <property type="entry name" value="ACREF/ENVCD OPERON REPRESSOR-RELATED"/>
    <property type="match status" value="1"/>
</dbReference>
<reference evidence="4 5" key="1">
    <citation type="submission" date="2021-11" db="EMBL/GenBank/DDBJ databases">
        <title>Lacrimispora sp. nov. NSJ-141 isolated from human feces.</title>
        <authorList>
            <person name="Abdugheni R."/>
        </authorList>
    </citation>
    <scope>NUCLEOTIDE SEQUENCE [LARGE SCALE GENOMIC DNA]</scope>
    <source>
        <strain evidence="4 5">NSJ-141</strain>
    </source>
</reference>
<dbReference type="InterPro" id="IPR009057">
    <property type="entry name" value="Homeodomain-like_sf"/>
</dbReference>
<evidence type="ECO:0000259" key="3">
    <source>
        <dbReference type="PROSITE" id="PS50977"/>
    </source>
</evidence>
<sequence length="191" mass="22776">MERKREATRILLEEGLKELMKTRSFDKITVKMITDEAGVLRPTFYNYYRDKYELLEGVFQGDIAGRMEELVQDGMEEDAIRVLFLRMERDRAFYKKAFEITGQNSFEEILEQYLYHIFMECLSKYPLKIQPGIKIWKEEVIAKYYSISLASVIKGWITEDRMEMSADEITKGYYLLLTHSIFDLIDKKERL</sequence>
<dbReference type="AlphaFoldDB" id="A0AAP2RLM4"/>
<protein>
    <submittedName>
        <fullName evidence="4">TetR/AcrR family transcriptional regulator</fullName>
    </submittedName>
</protein>
<evidence type="ECO:0000313" key="4">
    <source>
        <dbReference type="EMBL" id="MCD2493403.1"/>
    </source>
</evidence>
<evidence type="ECO:0000256" key="1">
    <source>
        <dbReference type="ARBA" id="ARBA00023125"/>
    </source>
</evidence>
<dbReference type="EMBL" id="JAJNOR010000008">
    <property type="protein sequence ID" value="MCD2493403.1"/>
    <property type="molecule type" value="Genomic_DNA"/>
</dbReference>
<dbReference type="Proteomes" id="UP001299265">
    <property type="component" value="Unassembled WGS sequence"/>
</dbReference>
<dbReference type="RefSeq" id="WP_231063258.1">
    <property type="nucleotide sequence ID" value="NZ_JAJNOR010000008.1"/>
</dbReference>
<organism evidence="4 5">
    <name type="scientific">Lientehia hominis</name>
    <dbReference type="NCBI Taxonomy" id="2897778"/>
    <lineage>
        <taxon>Bacteria</taxon>
        <taxon>Bacillati</taxon>
        <taxon>Bacillota</taxon>
        <taxon>Clostridia</taxon>
        <taxon>Lachnospirales</taxon>
        <taxon>Lachnospiraceae</taxon>
        <taxon>Lientehia</taxon>
    </lineage>
</organism>
<dbReference type="PANTHER" id="PTHR43479:SF7">
    <property type="entry name" value="TETR-FAMILY TRANSCRIPTIONAL REGULATOR"/>
    <property type="match status" value="1"/>
</dbReference>
<dbReference type="PROSITE" id="PS50977">
    <property type="entry name" value="HTH_TETR_2"/>
    <property type="match status" value="1"/>
</dbReference>
<comment type="caution">
    <text evidence="4">The sequence shown here is derived from an EMBL/GenBank/DDBJ whole genome shotgun (WGS) entry which is preliminary data.</text>
</comment>
<dbReference type="InterPro" id="IPR039532">
    <property type="entry name" value="TetR_C_Firmicutes"/>
</dbReference>
<evidence type="ECO:0000313" key="5">
    <source>
        <dbReference type="Proteomes" id="UP001299265"/>
    </source>
</evidence>
<keyword evidence="5" id="KW-1185">Reference proteome</keyword>
<dbReference type="SUPFAM" id="SSF46689">
    <property type="entry name" value="Homeodomain-like"/>
    <property type="match status" value="1"/>
</dbReference>
<accession>A0AAP2RLM4</accession>
<dbReference type="InterPro" id="IPR050624">
    <property type="entry name" value="HTH-type_Tx_Regulator"/>
</dbReference>
<feature type="DNA-binding region" description="H-T-H motif" evidence="2">
    <location>
        <begin position="29"/>
        <end position="48"/>
    </location>
</feature>
<dbReference type="Gene3D" id="1.10.357.10">
    <property type="entry name" value="Tetracycline Repressor, domain 2"/>
    <property type="match status" value="1"/>
</dbReference>
<evidence type="ECO:0000256" key="2">
    <source>
        <dbReference type="PROSITE-ProRule" id="PRU00335"/>
    </source>
</evidence>
<dbReference type="InterPro" id="IPR001647">
    <property type="entry name" value="HTH_TetR"/>
</dbReference>
<name>A0AAP2RLM4_9FIRM</name>
<dbReference type="GO" id="GO:0003677">
    <property type="term" value="F:DNA binding"/>
    <property type="evidence" value="ECO:0007669"/>
    <property type="project" value="UniProtKB-UniRule"/>
</dbReference>
<proteinExistence type="predicted"/>
<feature type="domain" description="HTH tetR-type" evidence="3">
    <location>
        <begin position="6"/>
        <end position="66"/>
    </location>
</feature>
<dbReference type="Pfam" id="PF14278">
    <property type="entry name" value="TetR_C_8"/>
    <property type="match status" value="1"/>
</dbReference>
<gene>
    <name evidence="4" type="ORF">LQE92_12335</name>
</gene>
<keyword evidence="1 2" id="KW-0238">DNA-binding</keyword>